<reference evidence="1" key="1">
    <citation type="submission" date="2020-03" db="EMBL/GenBank/DDBJ databases">
        <title>Complete genome sequence of Acinetobacter baumannii ATCC19606T, which is a model strain for tolerization of antimicrobial agents.</title>
        <authorList>
            <person name="Tsubouchi T."/>
            <person name="Suzuki M."/>
            <person name="Niki M."/>
            <person name="Oinuma K."/>
            <person name="Niki M."/>
            <person name="Shibayama K."/>
            <person name="Kakeya H."/>
            <person name="Kaneko Y."/>
        </authorList>
    </citation>
    <scope>NUCLEOTIDE SEQUENCE</scope>
    <source>
        <strain evidence="1">ATCC19606</strain>
    </source>
</reference>
<sequence length="169" mass="19334">MKQLCPNTTSEITNEKLLLLSLVSIFSSYSFAEENSSIYRGLGTGPEDFLKFQILKQKGFLAKKPNISRADYNDIYKLKKPYEFMGQNVVLISDEYMSEYVGCCVSEGWGAVFKQTTNLKLIEKFAKKKQCNIAPIETDSTYYGFKISSLPKGNYYELSCRERDLDESQ</sequence>
<dbReference type="EMBL" id="AP022836">
    <property type="protein sequence ID" value="BCB00317.1"/>
    <property type="molecule type" value="Genomic_DNA"/>
</dbReference>
<name>A0A6F8TH46_ACIBA</name>
<evidence type="ECO:0000313" key="1">
    <source>
        <dbReference type="EMBL" id="BCB00317.1"/>
    </source>
</evidence>
<dbReference type="AlphaFoldDB" id="A0A6F8TH46"/>
<organism evidence="1">
    <name type="scientific">Acinetobacter baumannii</name>
    <dbReference type="NCBI Taxonomy" id="470"/>
    <lineage>
        <taxon>Bacteria</taxon>
        <taxon>Pseudomonadati</taxon>
        <taxon>Pseudomonadota</taxon>
        <taxon>Gammaproteobacteria</taxon>
        <taxon>Moraxellales</taxon>
        <taxon>Moraxellaceae</taxon>
        <taxon>Acinetobacter</taxon>
        <taxon>Acinetobacter calcoaceticus/baumannii complex</taxon>
    </lineage>
</organism>
<accession>A0A6F8TH46</accession>
<protein>
    <submittedName>
        <fullName evidence="1">Uncharacterized protein</fullName>
    </submittedName>
</protein>
<gene>
    <name evidence="1" type="ORF">ATCC19606_26520</name>
</gene>
<proteinExistence type="predicted"/>